<feature type="compositionally biased region" description="Basic and acidic residues" evidence="1">
    <location>
        <begin position="130"/>
        <end position="152"/>
    </location>
</feature>
<feature type="compositionally biased region" description="Low complexity" evidence="1">
    <location>
        <begin position="248"/>
        <end position="258"/>
    </location>
</feature>
<keyword evidence="3" id="KW-1185">Reference proteome</keyword>
<feature type="region of interest" description="Disordered" evidence="1">
    <location>
        <begin position="130"/>
        <end position="160"/>
    </location>
</feature>
<proteinExistence type="predicted"/>
<evidence type="ECO:0000313" key="2">
    <source>
        <dbReference type="EnsemblProtists" id="HpaP809515"/>
    </source>
</evidence>
<reference evidence="2" key="2">
    <citation type="submission" date="2015-06" db="UniProtKB">
        <authorList>
            <consortium name="EnsemblProtists"/>
        </authorList>
    </citation>
    <scope>IDENTIFICATION</scope>
    <source>
        <strain evidence="2">Emoy2</strain>
    </source>
</reference>
<dbReference type="AlphaFoldDB" id="M4BST0"/>
<dbReference type="HOGENOM" id="CLU_957948_0_0_1"/>
<dbReference type="VEuPathDB" id="FungiDB:HpaG809515"/>
<accession>M4BST0</accession>
<name>M4BST0_HYAAE</name>
<dbReference type="InParanoid" id="M4BST0"/>
<dbReference type="EMBL" id="JH597790">
    <property type="status" value="NOT_ANNOTATED_CDS"/>
    <property type="molecule type" value="Genomic_DNA"/>
</dbReference>
<dbReference type="Proteomes" id="UP000011713">
    <property type="component" value="Unassembled WGS sequence"/>
</dbReference>
<protein>
    <submittedName>
        <fullName evidence="2">Uncharacterized protein</fullName>
    </submittedName>
</protein>
<feature type="compositionally biased region" description="Polar residues" evidence="1">
    <location>
        <begin position="260"/>
        <end position="269"/>
    </location>
</feature>
<feature type="region of interest" description="Disordered" evidence="1">
    <location>
        <begin position="228"/>
        <end position="279"/>
    </location>
</feature>
<dbReference type="EnsemblProtists" id="HpaT809515">
    <property type="protein sequence ID" value="HpaP809515"/>
    <property type="gene ID" value="HpaG809515"/>
</dbReference>
<reference evidence="3" key="1">
    <citation type="journal article" date="2010" name="Science">
        <title>Signatures of adaptation to obligate biotrophy in the Hyaloperonospora arabidopsidis genome.</title>
        <authorList>
            <person name="Baxter L."/>
            <person name="Tripathy S."/>
            <person name="Ishaque N."/>
            <person name="Boot N."/>
            <person name="Cabral A."/>
            <person name="Kemen E."/>
            <person name="Thines M."/>
            <person name="Ah-Fong A."/>
            <person name="Anderson R."/>
            <person name="Badejoko W."/>
            <person name="Bittner-Eddy P."/>
            <person name="Boore J.L."/>
            <person name="Chibucos M.C."/>
            <person name="Coates M."/>
            <person name="Dehal P."/>
            <person name="Delehaunty K."/>
            <person name="Dong S."/>
            <person name="Downton P."/>
            <person name="Dumas B."/>
            <person name="Fabro G."/>
            <person name="Fronick C."/>
            <person name="Fuerstenberg S.I."/>
            <person name="Fulton L."/>
            <person name="Gaulin E."/>
            <person name="Govers F."/>
            <person name="Hughes L."/>
            <person name="Humphray S."/>
            <person name="Jiang R.H."/>
            <person name="Judelson H."/>
            <person name="Kamoun S."/>
            <person name="Kyung K."/>
            <person name="Meijer H."/>
            <person name="Minx P."/>
            <person name="Morris P."/>
            <person name="Nelson J."/>
            <person name="Phuntumart V."/>
            <person name="Qutob D."/>
            <person name="Rehmany A."/>
            <person name="Rougon-Cardoso A."/>
            <person name="Ryden P."/>
            <person name="Torto-Alalibo T."/>
            <person name="Studholme D."/>
            <person name="Wang Y."/>
            <person name="Win J."/>
            <person name="Wood J."/>
            <person name="Clifton S.W."/>
            <person name="Rogers J."/>
            <person name="Van den Ackerveken G."/>
            <person name="Jones J.D."/>
            <person name="McDowell J.M."/>
            <person name="Beynon J."/>
            <person name="Tyler B.M."/>
        </authorList>
    </citation>
    <scope>NUCLEOTIDE SEQUENCE [LARGE SCALE GENOMIC DNA]</scope>
    <source>
        <strain evidence="3">Emoy2</strain>
    </source>
</reference>
<dbReference type="eggNOG" id="ENOG502QUS1">
    <property type="taxonomic scope" value="Eukaryota"/>
</dbReference>
<organism evidence="2 3">
    <name type="scientific">Hyaloperonospora arabidopsidis (strain Emoy2)</name>
    <name type="common">Downy mildew agent</name>
    <name type="synonym">Peronospora arabidopsidis</name>
    <dbReference type="NCBI Taxonomy" id="559515"/>
    <lineage>
        <taxon>Eukaryota</taxon>
        <taxon>Sar</taxon>
        <taxon>Stramenopiles</taxon>
        <taxon>Oomycota</taxon>
        <taxon>Peronosporomycetes</taxon>
        <taxon>Peronosporales</taxon>
        <taxon>Peronosporaceae</taxon>
        <taxon>Hyaloperonospora</taxon>
    </lineage>
</organism>
<feature type="compositionally biased region" description="Basic and acidic residues" evidence="1">
    <location>
        <begin position="232"/>
        <end position="241"/>
    </location>
</feature>
<sequence>MHFEDVSRSAVAFQENVAAPILEAIKKLMETLNVAMSKIKHEEWADKAHQTVQAGLDQMKEALKTAVQDAREAVQAARMSIQELSFDRLVKETTEGLKWWSRSEDGTGRGGSGAYSRDLTAVDGHCGCRGGDRSDGGDCKRQRVRAGDREGPDVGSEPVVAAPSEDEIKWSEEIFMVRNIFPGVETSEVVDRLEQCNEALFAAKRRGSPADLAISIEAFRLYQKRLSNAPRHGGDGLNEHDNTDDESTTSVSSISHTHSNMRLTSTYDRTSSKSSKSPRPPVINVYVLASI</sequence>
<evidence type="ECO:0000313" key="3">
    <source>
        <dbReference type="Proteomes" id="UP000011713"/>
    </source>
</evidence>
<evidence type="ECO:0000256" key="1">
    <source>
        <dbReference type="SAM" id="MobiDB-lite"/>
    </source>
</evidence>